<dbReference type="GO" id="GO:0005886">
    <property type="term" value="C:plasma membrane"/>
    <property type="evidence" value="ECO:0007669"/>
    <property type="project" value="UniProtKB-SubCell"/>
</dbReference>
<dbReference type="InterPro" id="IPR038770">
    <property type="entry name" value="Na+/solute_symporter_sf"/>
</dbReference>
<keyword evidence="8 9" id="KW-0472">Membrane</keyword>
<feature type="transmembrane region" description="Helical" evidence="9">
    <location>
        <begin position="322"/>
        <end position="345"/>
    </location>
</feature>
<dbReference type="GO" id="GO:0015105">
    <property type="term" value="F:arsenite transmembrane transporter activity"/>
    <property type="evidence" value="ECO:0007669"/>
    <property type="project" value="TreeGrafter"/>
</dbReference>
<evidence type="ECO:0000256" key="7">
    <source>
        <dbReference type="ARBA" id="ARBA00022989"/>
    </source>
</evidence>
<dbReference type="OrthoDB" id="187348at2759"/>
<evidence type="ECO:0000313" key="11">
    <source>
        <dbReference type="Proteomes" id="UP000310189"/>
    </source>
</evidence>
<keyword evidence="11" id="KW-1185">Reference proteome</keyword>
<feature type="transmembrane region" description="Helical" evidence="9">
    <location>
        <begin position="409"/>
        <end position="432"/>
    </location>
</feature>
<evidence type="ECO:0000256" key="2">
    <source>
        <dbReference type="ARBA" id="ARBA00010110"/>
    </source>
</evidence>
<dbReference type="InterPro" id="IPR002657">
    <property type="entry name" value="BilAc:Na_symport/Acr3"/>
</dbReference>
<keyword evidence="5 9" id="KW-0812">Transmembrane</keyword>
<feature type="transmembrane region" description="Helical" evidence="9">
    <location>
        <begin position="216"/>
        <end position="239"/>
    </location>
</feature>
<comment type="caution">
    <text evidence="10">The sequence shown here is derived from an EMBL/GenBank/DDBJ whole genome shotgun (WGS) entry which is preliminary data.</text>
</comment>
<keyword evidence="3" id="KW-0813">Transport</keyword>
<feature type="transmembrane region" description="Helical" evidence="9">
    <location>
        <begin position="109"/>
        <end position="127"/>
    </location>
</feature>
<dbReference type="PANTHER" id="PTHR43057:SF1">
    <property type="entry name" value="ARSENICAL-RESISTANCE PROTEIN 3"/>
    <property type="match status" value="1"/>
</dbReference>
<dbReference type="NCBIfam" id="TIGR00832">
    <property type="entry name" value="acr3"/>
    <property type="match status" value="1"/>
</dbReference>
<dbReference type="GO" id="GO:0015104">
    <property type="term" value="F:antimonite transmembrane transporter activity"/>
    <property type="evidence" value="ECO:0007669"/>
    <property type="project" value="TreeGrafter"/>
</dbReference>
<dbReference type="Proteomes" id="UP000310189">
    <property type="component" value="Unassembled WGS sequence"/>
</dbReference>
<name>A0A4T0FXH0_9BASI</name>
<feature type="transmembrane region" description="Helical" evidence="9">
    <location>
        <begin position="186"/>
        <end position="204"/>
    </location>
</feature>
<evidence type="ECO:0000256" key="6">
    <source>
        <dbReference type="ARBA" id="ARBA00022849"/>
    </source>
</evidence>
<feature type="transmembrane region" description="Helical" evidence="9">
    <location>
        <begin position="78"/>
        <end position="97"/>
    </location>
</feature>
<dbReference type="EMBL" id="SPNW01000003">
    <property type="protein sequence ID" value="TIA93150.1"/>
    <property type="molecule type" value="Genomic_DNA"/>
</dbReference>
<dbReference type="PANTHER" id="PTHR43057">
    <property type="entry name" value="ARSENITE EFFLUX TRANSPORTER"/>
    <property type="match status" value="1"/>
</dbReference>
<evidence type="ECO:0000256" key="4">
    <source>
        <dbReference type="ARBA" id="ARBA00022475"/>
    </source>
</evidence>
<dbReference type="GO" id="GO:0046685">
    <property type="term" value="P:response to arsenic-containing substance"/>
    <property type="evidence" value="ECO:0007669"/>
    <property type="project" value="UniProtKB-KW"/>
</dbReference>
<reference evidence="10 11" key="1">
    <citation type="submission" date="2019-03" db="EMBL/GenBank/DDBJ databases">
        <title>Sequencing 23 genomes of Wallemia ichthyophaga.</title>
        <authorList>
            <person name="Gostincar C."/>
        </authorList>
    </citation>
    <scope>NUCLEOTIDE SEQUENCE [LARGE SCALE GENOMIC DNA]</scope>
    <source>
        <strain evidence="10 11">EXF-5753</strain>
    </source>
</reference>
<comment type="subcellular location">
    <subcellularLocation>
        <location evidence="1">Cell membrane</location>
        <topology evidence="1">Multi-pass membrane protein</topology>
    </subcellularLocation>
</comment>
<dbReference type="GO" id="GO:0015297">
    <property type="term" value="F:antiporter activity"/>
    <property type="evidence" value="ECO:0007669"/>
    <property type="project" value="InterPro"/>
</dbReference>
<feature type="transmembrane region" description="Helical" evidence="9">
    <location>
        <begin position="287"/>
        <end position="310"/>
    </location>
</feature>
<evidence type="ECO:0000256" key="3">
    <source>
        <dbReference type="ARBA" id="ARBA00022448"/>
    </source>
</evidence>
<evidence type="ECO:0000256" key="5">
    <source>
        <dbReference type="ARBA" id="ARBA00022692"/>
    </source>
</evidence>
<accession>A0A4T0FXH0</accession>
<comment type="similarity">
    <text evidence="2">Belongs to the arsenical resistance-3 (ACR3) (TC 2.A.59) family.</text>
</comment>
<evidence type="ECO:0000256" key="9">
    <source>
        <dbReference type="SAM" id="Phobius"/>
    </source>
</evidence>
<feature type="transmembrane region" description="Helical" evidence="9">
    <location>
        <begin position="147"/>
        <end position="174"/>
    </location>
</feature>
<organism evidence="10 11">
    <name type="scientific">Wallemia hederae</name>
    <dbReference type="NCBI Taxonomy" id="1540922"/>
    <lineage>
        <taxon>Eukaryota</taxon>
        <taxon>Fungi</taxon>
        <taxon>Dikarya</taxon>
        <taxon>Basidiomycota</taxon>
        <taxon>Wallemiomycotina</taxon>
        <taxon>Wallemiomycetes</taxon>
        <taxon>Wallemiales</taxon>
        <taxon>Wallemiaceae</taxon>
        <taxon>Wallemia</taxon>
    </lineage>
</organism>
<sequence>MSVEVEKAQCCPKSAAGCNQDAEKEALADCPLFEDDCKDCDLCHGLNNFGDEKGAISLGVENSASSSPFKSLSLLDKLLGLLVLIAMIIGVVIGVYARDGVQEHLIETATWKSVSVPILVGLLLMIWPALAKVQWEKLSDFYKDMRLWIHVAMSIFINWVISPLLMLAMAWATLPDETMERYRRGVLLVGVSRCIAMVIIWTTIADGDVNYCGYLMVINSLLQIVLFSPYSLLFVNILGGNSSGPDLELDYEATATSVAIYLGIPLAAGLLTRFVMVKLASPKFRSWFYSIAGNIGLVGLLYTIIVLFAAQGRNITDNIGKVFRTVVPLILYFVVVWTLTFVGFWRLNYSRRFSSFAGGYEKAVTQAFTAGSNNVGGSCLVRSHANKSQFELAIAVATATFGPDSPETVAATLGPLIEVPVLLLLSYVALFLRPKLFKEKSLQSSVA</sequence>
<evidence type="ECO:0000256" key="8">
    <source>
        <dbReference type="ARBA" id="ARBA00023136"/>
    </source>
</evidence>
<dbReference type="Gene3D" id="1.20.1530.20">
    <property type="match status" value="1"/>
</dbReference>
<evidence type="ECO:0000313" key="10">
    <source>
        <dbReference type="EMBL" id="TIA93150.1"/>
    </source>
</evidence>
<dbReference type="Pfam" id="PF01758">
    <property type="entry name" value="SBF"/>
    <property type="match status" value="1"/>
</dbReference>
<feature type="transmembrane region" description="Helical" evidence="9">
    <location>
        <begin position="251"/>
        <end position="275"/>
    </location>
</feature>
<keyword evidence="4" id="KW-1003">Cell membrane</keyword>
<evidence type="ECO:0008006" key="12">
    <source>
        <dbReference type="Google" id="ProtNLM"/>
    </source>
</evidence>
<dbReference type="FunFam" id="1.20.1530.20:FF:000009">
    <property type="entry name" value="Arsenite transporter, ACR3 family"/>
    <property type="match status" value="1"/>
</dbReference>
<keyword evidence="7 9" id="KW-1133">Transmembrane helix</keyword>
<protein>
    <recommendedName>
        <fullName evidence="12">Arsenical-resistance protein</fullName>
    </recommendedName>
</protein>
<evidence type="ECO:0000256" key="1">
    <source>
        <dbReference type="ARBA" id="ARBA00004651"/>
    </source>
</evidence>
<gene>
    <name evidence="10" type="ORF">E3P99_00234</name>
</gene>
<dbReference type="AlphaFoldDB" id="A0A4T0FXH0"/>
<proteinExistence type="inferred from homology"/>
<keyword evidence="6" id="KW-0059">Arsenical resistance</keyword>
<dbReference type="InterPro" id="IPR004706">
    <property type="entry name" value="Arsenical-R_Acr3"/>
</dbReference>